<evidence type="ECO:0000313" key="1">
    <source>
        <dbReference type="EMBL" id="KAJ0178022.1"/>
    </source>
</evidence>
<proteinExistence type="predicted"/>
<comment type="caution">
    <text evidence="1">The sequence shown here is derived from an EMBL/GenBank/DDBJ whole genome shotgun (WGS) entry which is preliminary data.</text>
</comment>
<reference evidence="1 2" key="1">
    <citation type="journal article" date="2021" name="Front. Genet.">
        <title>Chromosome-Level Genome Assembly Reveals Significant Gene Expansion in the Toll and IMD Signaling Pathways of Dendrolimus kikuchii.</title>
        <authorList>
            <person name="Zhou J."/>
            <person name="Wu P."/>
            <person name="Xiong Z."/>
            <person name="Liu N."/>
            <person name="Zhao N."/>
            <person name="Ji M."/>
            <person name="Qiu Y."/>
            <person name="Yang B."/>
        </authorList>
    </citation>
    <scope>NUCLEOTIDE SEQUENCE [LARGE SCALE GENOMIC DNA]</scope>
    <source>
        <strain evidence="1">Ann1</strain>
    </source>
</reference>
<evidence type="ECO:0000313" key="2">
    <source>
        <dbReference type="Proteomes" id="UP000824533"/>
    </source>
</evidence>
<sequence>MILKIGGKSPPGGKTTEKESKKEEKKKKLDCDRCPGDPWMYCAVLWCACTMSLISSGYSLYKQQNLQDRLSLLEEQHLALRSAVLEPQQPLVERLRREVLSRPPVYWRPRRSIRDYGDCVCPPVGVDDDGWFRRGIIGPPLGVGPPSYGCFSDTGLWGLPGSSTLEEAPPDPIPAPPTGSNGESKPSGNPLKHTKTKSPKSLQKLQIAQLPSFDKFSSGICPDVYHRWSKVCPYNNLELCNQLTRPGPHPGPHRVPPRHGDGNRGPHQPPSIRSAEFDRGKPGEKRSNVLFPGHGSPNYGPRAKSAPPLPSIRPTNPINPALHTRPLRMPPLVLQMSIGDGNRFPLSGPSASMPPPPGPGRRGRPKKCWLDVVKDEMRTNGLKTGDAEDRAKWTIAAPSILPILRSVGVASNPGHSGIRWQMRTRPKLKGRGFDPGRNDKPVIPGREDGPLDESGYHRLWTFATPKDPIPAPPTGSDCGFKPSGDPLKNTKTKSPKSIPARRDPSPRALYYPSAVLN</sequence>
<organism evidence="1 2">
    <name type="scientific">Dendrolimus kikuchii</name>
    <dbReference type="NCBI Taxonomy" id="765133"/>
    <lineage>
        <taxon>Eukaryota</taxon>
        <taxon>Metazoa</taxon>
        <taxon>Ecdysozoa</taxon>
        <taxon>Arthropoda</taxon>
        <taxon>Hexapoda</taxon>
        <taxon>Insecta</taxon>
        <taxon>Pterygota</taxon>
        <taxon>Neoptera</taxon>
        <taxon>Endopterygota</taxon>
        <taxon>Lepidoptera</taxon>
        <taxon>Glossata</taxon>
        <taxon>Ditrysia</taxon>
        <taxon>Bombycoidea</taxon>
        <taxon>Lasiocampidae</taxon>
        <taxon>Dendrolimus</taxon>
    </lineage>
</organism>
<dbReference type="EMBL" id="CM034397">
    <property type="protein sequence ID" value="KAJ0178022.1"/>
    <property type="molecule type" value="Genomic_DNA"/>
</dbReference>
<dbReference type="Proteomes" id="UP000824533">
    <property type="component" value="Linkage Group LG11"/>
</dbReference>
<name>A0ACC1D2E8_9NEOP</name>
<gene>
    <name evidence="1" type="ORF">K1T71_006895</name>
</gene>
<protein>
    <submittedName>
        <fullName evidence="1">Uncharacterized protein</fullName>
    </submittedName>
</protein>
<accession>A0ACC1D2E8</accession>
<keyword evidence="2" id="KW-1185">Reference proteome</keyword>